<feature type="compositionally biased region" description="Low complexity" evidence="9">
    <location>
        <begin position="93"/>
        <end position="106"/>
    </location>
</feature>
<feature type="domain" description="Cysteine/serine-rich nuclear protein N-terminal" evidence="10">
    <location>
        <begin position="224"/>
        <end position="471"/>
    </location>
</feature>
<evidence type="ECO:0000259" key="10">
    <source>
        <dbReference type="Pfam" id="PF16019"/>
    </source>
</evidence>
<organism evidence="11 12">
    <name type="scientific">Steinernema glaseri</name>
    <dbReference type="NCBI Taxonomy" id="37863"/>
    <lineage>
        <taxon>Eukaryota</taxon>
        <taxon>Metazoa</taxon>
        <taxon>Ecdysozoa</taxon>
        <taxon>Nematoda</taxon>
        <taxon>Chromadorea</taxon>
        <taxon>Rhabditida</taxon>
        <taxon>Tylenchina</taxon>
        <taxon>Panagrolaimomorpha</taxon>
        <taxon>Strongyloidoidea</taxon>
        <taxon>Steinernematidae</taxon>
        <taxon>Steinernema</taxon>
    </lineage>
</organism>
<dbReference type="WBParaSite" id="L893_g27390.t1">
    <property type="protein sequence ID" value="L893_g27390.t1"/>
    <property type="gene ID" value="L893_g27390"/>
</dbReference>
<sequence>MERKKLLEDWPLLDAALQTTNGVNPAKPAHRAFSSQRRKRAARELPYETAASQRPQVPRRLACSVQFVGTASIGLKTDVHRAGEQPRRDLLGSPKPSSRVFPSSSGSGLWRRAGTRLRSSCRGAFECLRGFTLIHAHFQCSGGLLVRRCPSSVHTMAHIDEVKDLLDGIVDTVANEPNEDGARECPFPAAVKFPKPKSKSNKSSRKRMMPRDVERASKRLKGLKKKVQFSGVKVYYFERSQGFSVVPSVGGSSLGMDDSHHFDRDFTIAEHRRYSQQESEQKSIERHLALRTEVKRRRRLRSALSSFSSPGCSTTFSNGATQNDATHLEFEDDSDEDEDIKYVEYSMCDDDDDVDDEEVVMPEEECYFQAMGTGARKLLLKSVGVPVDESDREENDEIRASRAVCGCSCPDGKCVPETCQCAIDNIKCQFDRPGFPCACTTESCENPEGRVEFNEDRVRTHFLQTMMRLRAAKSKGNMAVSSPMHIRFSDESQTSTSYLSTPPPLIYQNALENEQNEMSTPERPPKKFPVTPTYVRSRLDVNKNTALLNRNINNVHNAEPDIPEEPIDAFPPTESLLGPVKKDSRQ</sequence>
<feature type="region of interest" description="Disordered" evidence="9">
    <location>
        <begin position="78"/>
        <end position="106"/>
    </location>
</feature>
<keyword evidence="7" id="KW-0804">Transcription</keyword>
<dbReference type="PRINTS" id="PR02031">
    <property type="entry name" value="CYSSERRICHNP"/>
</dbReference>
<evidence type="ECO:0000256" key="9">
    <source>
        <dbReference type="SAM" id="MobiDB-lite"/>
    </source>
</evidence>
<proteinExistence type="inferred from homology"/>
<evidence type="ECO:0000256" key="8">
    <source>
        <dbReference type="ARBA" id="ARBA00023242"/>
    </source>
</evidence>
<evidence type="ECO:0000256" key="2">
    <source>
        <dbReference type="ARBA" id="ARBA00008548"/>
    </source>
</evidence>
<evidence type="ECO:0000313" key="12">
    <source>
        <dbReference type="WBParaSite" id="L893_g27390.t1"/>
    </source>
</evidence>
<dbReference type="GO" id="GO:0006915">
    <property type="term" value="P:apoptotic process"/>
    <property type="evidence" value="ECO:0007669"/>
    <property type="project" value="UniProtKB-KW"/>
</dbReference>
<evidence type="ECO:0000256" key="5">
    <source>
        <dbReference type="ARBA" id="ARBA00023125"/>
    </source>
</evidence>
<evidence type="ECO:0000256" key="7">
    <source>
        <dbReference type="ARBA" id="ARBA00023163"/>
    </source>
</evidence>
<keyword evidence="11" id="KW-1185">Reference proteome</keyword>
<dbReference type="PANTHER" id="PTHR13580:SF9">
    <property type="entry name" value="AXIN1 UP-REGULATED 1, ISOFORM A"/>
    <property type="match status" value="1"/>
</dbReference>
<keyword evidence="3" id="KW-0053">Apoptosis</keyword>
<dbReference type="GO" id="GO:0000981">
    <property type="term" value="F:DNA-binding transcription factor activity, RNA polymerase II-specific"/>
    <property type="evidence" value="ECO:0007669"/>
    <property type="project" value="TreeGrafter"/>
</dbReference>
<accession>A0A1I7ZLI5</accession>
<evidence type="ECO:0000256" key="3">
    <source>
        <dbReference type="ARBA" id="ARBA00022703"/>
    </source>
</evidence>
<dbReference type="GO" id="GO:0005634">
    <property type="term" value="C:nucleus"/>
    <property type="evidence" value="ECO:0007669"/>
    <property type="project" value="UniProtKB-SubCell"/>
</dbReference>
<dbReference type="PANTHER" id="PTHR13580">
    <property type="entry name" value="TGF-BETA INDUCED APOPTOSIS PROTEIN"/>
    <property type="match status" value="1"/>
</dbReference>
<dbReference type="InterPro" id="IPR023260">
    <property type="entry name" value="Cys/Ser-rich_nuc_prot"/>
</dbReference>
<feature type="compositionally biased region" description="Basic residues" evidence="9">
    <location>
        <begin position="194"/>
        <end position="208"/>
    </location>
</feature>
<dbReference type="Pfam" id="PF16019">
    <property type="entry name" value="CSRNP_N"/>
    <property type="match status" value="1"/>
</dbReference>
<evidence type="ECO:0000313" key="11">
    <source>
        <dbReference type="Proteomes" id="UP000095287"/>
    </source>
</evidence>
<feature type="region of interest" description="Disordered" evidence="9">
    <location>
        <begin position="556"/>
        <end position="586"/>
    </location>
</feature>
<keyword evidence="4" id="KW-0805">Transcription regulation</keyword>
<keyword evidence="8" id="KW-0539">Nucleus</keyword>
<dbReference type="AlphaFoldDB" id="A0A1I7ZLI5"/>
<dbReference type="GO" id="GO:0043565">
    <property type="term" value="F:sequence-specific DNA binding"/>
    <property type="evidence" value="ECO:0007669"/>
    <property type="project" value="TreeGrafter"/>
</dbReference>
<feature type="compositionally biased region" description="Basic and acidic residues" evidence="9">
    <location>
        <begin position="78"/>
        <end position="90"/>
    </location>
</feature>
<comment type="similarity">
    <text evidence="2">Belongs to the AXUD1 family.</text>
</comment>
<comment type="subcellular location">
    <subcellularLocation>
        <location evidence="1">Nucleus</location>
    </subcellularLocation>
</comment>
<feature type="region of interest" description="Disordered" evidence="9">
    <location>
        <begin position="177"/>
        <end position="213"/>
    </location>
</feature>
<evidence type="ECO:0000256" key="1">
    <source>
        <dbReference type="ARBA" id="ARBA00004123"/>
    </source>
</evidence>
<evidence type="ECO:0000256" key="6">
    <source>
        <dbReference type="ARBA" id="ARBA00023159"/>
    </source>
</evidence>
<reference evidence="12" key="1">
    <citation type="submission" date="2016-11" db="UniProtKB">
        <authorList>
            <consortium name="WormBaseParasite"/>
        </authorList>
    </citation>
    <scope>IDENTIFICATION</scope>
</reference>
<keyword evidence="6" id="KW-0010">Activator</keyword>
<protein>
    <submittedName>
        <fullName evidence="12">CSRNP_N domain-containing protein</fullName>
    </submittedName>
</protein>
<dbReference type="Proteomes" id="UP000095287">
    <property type="component" value="Unplaced"/>
</dbReference>
<dbReference type="InterPro" id="IPR031972">
    <property type="entry name" value="CSRNP_N"/>
</dbReference>
<feature type="region of interest" description="Disordered" evidence="9">
    <location>
        <begin position="23"/>
        <end position="51"/>
    </location>
</feature>
<name>A0A1I7ZLI5_9BILA</name>
<keyword evidence="5" id="KW-0238">DNA-binding</keyword>
<evidence type="ECO:0000256" key="4">
    <source>
        <dbReference type="ARBA" id="ARBA00023015"/>
    </source>
</evidence>